<evidence type="ECO:0000313" key="2">
    <source>
        <dbReference type="Proteomes" id="UP001560267"/>
    </source>
</evidence>
<keyword evidence="2" id="KW-1185">Reference proteome</keyword>
<dbReference type="Proteomes" id="UP001560267">
    <property type="component" value="Unassembled WGS sequence"/>
</dbReference>
<reference evidence="1 2" key="1">
    <citation type="submission" date="2024-07" db="EMBL/GenBank/DDBJ databases">
        <title>Draft Genome Sequence of Ferrimicrobium acidiphilum Strain YE2023, Isolated from a Pulp of Bioleach Reactor.</title>
        <authorList>
            <person name="Elkina Y.A."/>
            <person name="Bulaeva A.G."/>
            <person name="Beletsky A.V."/>
            <person name="Mardanov A.V."/>
        </authorList>
    </citation>
    <scope>NUCLEOTIDE SEQUENCE [LARGE SCALE GENOMIC DNA]</scope>
    <source>
        <strain evidence="1 2">YE2023</strain>
    </source>
</reference>
<gene>
    <name evidence="1" type="ORF">AB6A68_12950</name>
</gene>
<dbReference type="RefSeq" id="WP_369084925.1">
    <property type="nucleotide sequence ID" value="NZ_JBFSHR010000077.1"/>
</dbReference>
<proteinExistence type="predicted"/>
<evidence type="ECO:0000313" key="1">
    <source>
        <dbReference type="EMBL" id="MEX6430733.1"/>
    </source>
</evidence>
<organism evidence="1 2">
    <name type="scientific">Ferrimicrobium acidiphilum</name>
    <dbReference type="NCBI Taxonomy" id="121039"/>
    <lineage>
        <taxon>Bacteria</taxon>
        <taxon>Bacillati</taxon>
        <taxon>Actinomycetota</taxon>
        <taxon>Acidimicrobiia</taxon>
        <taxon>Acidimicrobiales</taxon>
        <taxon>Acidimicrobiaceae</taxon>
        <taxon>Ferrimicrobium</taxon>
    </lineage>
</organism>
<accession>A0ABV3Y591</accession>
<sequence>MFLIDDCDPLTGDPSAVALQRGWIAGLGVLAATCRPAHRILMGVRPFCTHQRLFQMTVFASIILRILCGIRYRVIIGAGVGLAHRAGLGWIQAREGSDFVGWLWNDSMAGKVLLGL</sequence>
<protein>
    <submittedName>
        <fullName evidence="1">Uncharacterized protein</fullName>
    </submittedName>
</protein>
<comment type="caution">
    <text evidence="1">The sequence shown here is derived from an EMBL/GenBank/DDBJ whole genome shotgun (WGS) entry which is preliminary data.</text>
</comment>
<name>A0ABV3Y591_9ACTN</name>
<dbReference type="EMBL" id="JBFSHR010000077">
    <property type="protein sequence ID" value="MEX6430733.1"/>
    <property type="molecule type" value="Genomic_DNA"/>
</dbReference>